<reference evidence="1 2" key="1">
    <citation type="submission" date="2019-11" db="EMBL/GenBank/DDBJ databases">
        <title>Paenibacillus monticola sp. nov., a novel PGPR strain isolated from mountain sample in China.</title>
        <authorList>
            <person name="Zhao Q."/>
            <person name="Li H.-P."/>
            <person name="Zhang J.-L."/>
        </authorList>
    </citation>
    <scope>NUCLEOTIDE SEQUENCE [LARGE SCALE GENOMIC DNA]</scope>
    <source>
        <strain evidence="1 2">LC-T2</strain>
    </source>
</reference>
<protein>
    <submittedName>
        <fullName evidence="1">Uncharacterized protein</fullName>
    </submittedName>
</protein>
<sequence>MNDKDSVYLAHFLFPDCAMNENVMEQLRTATAAERMCRLRYSEGEHVQDVCLQVYKDRILLISNQKGGAIKFERIELAAVEQACLQLFNIIEPLEPSYPLVPALMMSKHKYEELKESSVSSTLHSLTQSLFAETGEYEHSVQLAKVIKYYCTEGELRLCSRSDSGWEVHYAAYIGDFSSGWLLRMNCSAAEDWMIAFPMNKSQLCNTFTEWVWQPASIL</sequence>
<dbReference type="EMBL" id="WJXB01000005">
    <property type="protein sequence ID" value="MRN54606.1"/>
    <property type="molecule type" value="Genomic_DNA"/>
</dbReference>
<accession>A0A7X2L3R1</accession>
<proteinExistence type="predicted"/>
<comment type="caution">
    <text evidence="1">The sequence shown here is derived from an EMBL/GenBank/DDBJ whole genome shotgun (WGS) entry which is preliminary data.</text>
</comment>
<dbReference type="Proteomes" id="UP000463051">
    <property type="component" value="Unassembled WGS sequence"/>
</dbReference>
<gene>
    <name evidence="1" type="ORF">GJB61_16600</name>
</gene>
<name>A0A7X2L3R1_9BACL</name>
<dbReference type="AlphaFoldDB" id="A0A7X2L3R1"/>
<organism evidence="1 2">
    <name type="scientific">Paenibacillus monticola</name>
    <dbReference type="NCBI Taxonomy" id="2666075"/>
    <lineage>
        <taxon>Bacteria</taxon>
        <taxon>Bacillati</taxon>
        <taxon>Bacillota</taxon>
        <taxon>Bacilli</taxon>
        <taxon>Bacillales</taxon>
        <taxon>Paenibacillaceae</taxon>
        <taxon>Paenibacillus</taxon>
    </lineage>
</organism>
<dbReference type="RefSeq" id="WP_154119856.1">
    <property type="nucleotide sequence ID" value="NZ_WJXB01000005.1"/>
</dbReference>
<evidence type="ECO:0000313" key="1">
    <source>
        <dbReference type="EMBL" id="MRN54606.1"/>
    </source>
</evidence>
<evidence type="ECO:0000313" key="2">
    <source>
        <dbReference type="Proteomes" id="UP000463051"/>
    </source>
</evidence>
<keyword evidence="2" id="KW-1185">Reference proteome</keyword>